<feature type="coiled-coil region" evidence="1">
    <location>
        <begin position="23"/>
        <end position="54"/>
    </location>
</feature>
<evidence type="ECO:0000256" key="1">
    <source>
        <dbReference type="SAM" id="Coils"/>
    </source>
</evidence>
<evidence type="ECO:0000313" key="2">
    <source>
        <dbReference type="EMBL" id="CAA6806807.1"/>
    </source>
</evidence>
<sequence>MICFIFNVSVYALVLNDQKEITKKEITLKEEESRKQIEEIKKQLEKRLELLQKKNILFSKILALSQASLLEKKHYENRLEDVLGLKINASTVKSLKK</sequence>
<protein>
    <submittedName>
        <fullName evidence="2">Uncharacterized protein</fullName>
    </submittedName>
</protein>
<proteinExistence type="predicted"/>
<gene>
    <name evidence="2" type="ORF">HELGO_WM3228</name>
</gene>
<accession>A0A6S6SN68</accession>
<dbReference type="AlphaFoldDB" id="A0A6S6SN68"/>
<reference evidence="2" key="1">
    <citation type="submission" date="2020-01" db="EMBL/GenBank/DDBJ databases">
        <authorList>
            <person name="Meier V. D."/>
            <person name="Meier V D."/>
        </authorList>
    </citation>
    <scope>NUCLEOTIDE SEQUENCE</scope>
    <source>
        <strain evidence="2">HLG_WM_MAG_01</strain>
    </source>
</reference>
<dbReference type="EMBL" id="CACVAS010000047">
    <property type="protein sequence ID" value="CAA6806807.1"/>
    <property type="molecule type" value="Genomic_DNA"/>
</dbReference>
<name>A0A6S6SN68_9BACT</name>
<keyword evidence="1" id="KW-0175">Coiled coil</keyword>
<organism evidence="2">
    <name type="scientific">uncultured Sulfurovum sp</name>
    <dbReference type="NCBI Taxonomy" id="269237"/>
    <lineage>
        <taxon>Bacteria</taxon>
        <taxon>Pseudomonadati</taxon>
        <taxon>Campylobacterota</taxon>
        <taxon>Epsilonproteobacteria</taxon>
        <taxon>Campylobacterales</taxon>
        <taxon>Sulfurovaceae</taxon>
        <taxon>Sulfurovum</taxon>
        <taxon>environmental samples</taxon>
    </lineage>
</organism>